<proteinExistence type="predicted"/>
<evidence type="ECO:0000313" key="2">
    <source>
        <dbReference type="Proteomes" id="UP000054785"/>
    </source>
</evidence>
<name>A0A0W0U3R8_9GAMM</name>
<organism evidence="1 2">
    <name type="scientific">Legionella geestiana</name>
    <dbReference type="NCBI Taxonomy" id="45065"/>
    <lineage>
        <taxon>Bacteria</taxon>
        <taxon>Pseudomonadati</taxon>
        <taxon>Pseudomonadota</taxon>
        <taxon>Gammaproteobacteria</taxon>
        <taxon>Legionellales</taxon>
        <taxon>Legionellaceae</taxon>
        <taxon>Legionella</taxon>
    </lineage>
</organism>
<dbReference type="AlphaFoldDB" id="A0A0W0U3R8"/>
<dbReference type="Proteomes" id="UP000054785">
    <property type="component" value="Unassembled WGS sequence"/>
</dbReference>
<gene>
    <name evidence="1" type="ORF">Lgee_0723</name>
</gene>
<sequence length="74" mass="8273">MCVVDFSTRSFKQRVYLHALIHQINISTDIIAALLEVPLELIVDVYAGNSLLNDVSSLKLLKLIAIYSDPSRVD</sequence>
<dbReference type="EMBL" id="LNYC01000020">
    <property type="protein sequence ID" value="KTD02394.1"/>
    <property type="molecule type" value="Genomic_DNA"/>
</dbReference>
<evidence type="ECO:0000313" key="1">
    <source>
        <dbReference type="EMBL" id="KTD02394.1"/>
    </source>
</evidence>
<reference evidence="1 2" key="1">
    <citation type="submission" date="2015-11" db="EMBL/GenBank/DDBJ databases">
        <title>Genomic analysis of 38 Legionella species identifies large and diverse effector repertoires.</title>
        <authorList>
            <person name="Burstein D."/>
            <person name="Amaro F."/>
            <person name="Zusman T."/>
            <person name="Lifshitz Z."/>
            <person name="Cohen O."/>
            <person name="Gilbert J.A."/>
            <person name="Pupko T."/>
            <person name="Shuman H.A."/>
            <person name="Segal G."/>
        </authorList>
    </citation>
    <scope>NUCLEOTIDE SEQUENCE [LARGE SCALE GENOMIC DNA]</scope>
    <source>
        <strain evidence="1 2">ATCC 49504</strain>
    </source>
</reference>
<comment type="caution">
    <text evidence="1">The sequence shown here is derived from an EMBL/GenBank/DDBJ whole genome shotgun (WGS) entry which is preliminary data.</text>
</comment>
<dbReference type="PATRIC" id="fig|45065.4.peg.771"/>
<accession>A0A0W0U3R8</accession>
<keyword evidence="2" id="KW-1185">Reference proteome</keyword>
<protein>
    <submittedName>
        <fullName evidence="1">Uncharacterized protein</fullName>
    </submittedName>
</protein>